<dbReference type="PANTHER" id="PTHR30290">
    <property type="entry name" value="PERIPLASMIC BINDING COMPONENT OF ABC TRANSPORTER"/>
    <property type="match status" value="1"/>
</dbReference>
<evidence type="ECO:0000259" key="5">
    <source>
        <dbReference type="Pfam" id="PF00496"/>
    </source>
</evidence>
<keyword evidence="3" id="KW-0813">Transport</keyword>
<dbReference type="InterPro" id="IPR039424">
    <property type="entry name" value="SBP_5"/>
</dbReference>
<name>A0ABP6SE63_9ACTN</name>
<comment type="similarity">
    <text evidence="2">Belongs to the bacterial solute-binding protein 5 family.</text>
</comment>
<dbReference type="Pfam" id="PF00496">
    <property type="entry name" value="SBP_bac_5"/>
    <property type="match status" value="1"/>
</dbReference>
<dbReference type="InterPro" id="IPR030678">
    <property type="entry name" value="Peptide/Ni-bd"/>
</dbReference>
<dbReference type="Gene3D" id="3.90.76.10">
    <property type="entry name" value="Dipeptide-binding Protein, Domain 1"/>
    <property type="match status" value="1"/>
</dbReference>
<dbReference type="Gene3D" id="3.10.105.10">
    <property type="entry name" value="Dipeptide-binding Protein, Domain 3"/>
    <property type="match status" value="1"/>
</dbReference>
<sequence length="517" mass="56515">MRSSRVRILAIIGVLLAAGAGVWLLLPSAEGREGPITVGTTDVVSDLDPAGAYDVGSWALYSNVYQTLMSFKPGAESPSPDAARSCAFLGDELDTYQCKLRDDITFSNGNKITAEAVKYSFDRVLKIKSKVGPAPLLSTLKSVEAEGDTITFNLKTRDATFPSKIATGAAAIVDPAKYPADAVRKGNEVDGSGPYILKSRTKDTVLLEPNPSYKGLFSNDGQPIKIRYYEDSELLKAAWDAKEIDVVHRELPSSYLSELAPTNKDRHVNITAGTETRNLVFNVRKGKPGAEVNVRRAVATLIDRTKLASTTFNGTVEPLYSVIPQGVLGHSTAFFDTYPEPSAKAAERLLQEAGVETPVGIKLGYRKTVSAEAEAQALKKELEADDLFKVELVGKEEWTEFQNAYTSGEYDAYTLSWIADFPDPDNFAGPLVGADNSLGNGYSDPEIDKLIQQTQQHSDRGRAVEPFKKIQEIVAKDVPVVPLWQRKDYVLADKDVVGSHILSDSTGMWRLWELGWI</sequence>
<protein>
    <submittedName>
        <fullName evidence="6">ABC transporter substrate-binding protein</fullName>
    </submittedName>
</protein>
<dbReference type="SUPFAM" id="SSF53850">
    <property type="entry name" value="Periplasmic binding protein-like II"/>
    <property type="match status" value="1"/>
</dbReference>
<accession>A0ABP6SE63</accession>
<comment type="subcellular location">
    <subcellularLocation>
        <location evidence="1">Cell envelope</location>
    </subcellularLocation>
</comment>
<evidence type="ECO:0000256" key="1">
    <source>
        <dbReference type="ARBA" id="ARBA00004196"/>
    </source>
</evidence>
<reference evidence="7" key="1">
    <citation type="journal article" date="2019" name="Int. J. Syst. Evol. Microbiol.">
        <title>The Global Catalogue of Microorganisms (GCM) 10K type strain sequencing project: providing services to taxonomists for standard genome sequencing and annotation.</title>
        <authorList>
            <consortium name="The Broad Institute Genomics Platform"/>
            <consortium name="The Broad Institute Genome Sequencing Center for Infectious Disease"/>
            <person name="Wu L."/>
            <person name="Ma J."/>
        </authorList>
    </citation>
    <scope>NUCLEOTIDE SEQUENCE [LARGE SCALE GENOMIC DNA]</scope>
    <source>
        <strain evidence="7">JCM 9651</strain>
    </source>
</reference>
<dbReference type="InterPro" id="IPR000914">
    <property type="entry name" value="SBP_5_dom"/>
</dbReference>
<dbReference type="RefSeq" id="WP_345039381.1">
    <property type="nucleotide sequence ID" value="NZ_BAAAYL010000001.1"/>
</dbReference>
<gene>
    <name evidence="6" type="ORF">GCM10020367_39280</name>
</gene>
<dbReference type="PANTHER" id="PTHR30290:SF10">
    <property type="entry name" value="PERIPLASMIC OLIGOPEPTIDE-BINDING PROTEIN-RELATED"/>
    <property type="match status" value="1"/>
</dbReference>
<keyword evidence="4" id="KW-0732">Signal</keyword>
<evidence type="ECO:0000313" key="7">
    <source>
        <dbReference type="Proteomes" id="UP001499990"/>
    </source>
</evidence>
<organism evidence="6 7">
    <name type="scientific">Streptomyces sannanensis</name>
    <dbReference type="NCBI Taxonomy" id="285536"/>
    <lineage>
        <taxon>Bacteria</taxon>
        <taxon>Bacillati</taxon>
        <taxon>Actinomycetota</taxon>
        <taxon>Actinomycetes</taxon>
        <taxon>Kitasatosporales</taxon>
        <taxon>Streptomycetaceae</taxon>
        <taxon>Streptomyces</taxon>
    </lineage>
</organism>
<dbReference type="Gene3D" id="3.40.190.10">
    <property type="entry name" value="Periplasmic binding protein-like II"/>
    <property type="match status" value="1"/>
</dbReference>
<evidence type="ECO:0000256" key="2">
    <source>
        <dbReference type="ARBA" id="ARBA00005695"/>
    </source>
</evidence>
<proteinExistence type="inferred from homology"/>
<evidence type="ECO:0000256" key="3">
    <source>
        <dbReference type="ARBA" id="ARBA00022448"/>
    </source>
</evidence>
<keyword evidence="7" id="KW-1185">Reference proteome</keyword>
<dbReference type="Proteomes" id="UP001499990">
    <property type="component" value="Unassembled WGS sequence"/>
</dbReference>
<dbReference type="EMBL" id="BAAAYL010000001">
    <property type="protein sequence ID" value="GAA3374635.1"/>
    <property type="molecule type" value="Genomic_DNA"/>
</dbReference>
<dbReference type="PIRSF" id="PIRSF002741">
    <property type="entry name" value="MppA"/>
    <property type="match status" value="1"/>
</dbReference>
<feature type="domain" description="Solute-binding protein family 5" evidence="5">
    <location>
        <begin position="78"/>
        <end position="436"/>
    </location>
</feature>
<evidence type="ECO:0000313" key="6">
    <source>
        <dbReference type="EMBL" id="GAA3374635.1"/>
    </source>
</evidence>
<comment type="caution">
    <text evidence="6">The sequence shown here is derived from an EMBL/GenBank/DDBJ whole genome shotgun (WGS) entry which is preliminary data.</text>
</comment>
<evidence type="ECO:0000256" key="4">
    <source>
        <dbReference type="ARBA" id="ARBA00022729"/>
    </source>
</evidence>